<name>A0A8S1RPY0_9CILI</name>
<dbReference type="AlphaFoldDB" id="A0A8S1RPY0"/>
<sequence>MNCPDHHLNLIPLICESNHKCQRKLRVKCQYDQGVDIKFTVPLNKFREKMDRKLLTYKLIDGSSEIIELRIEFKQLLSQIEITIKQLWEDLSESIKQIYDIIEQENQSYIDLIKKMKILHNLVIRNQKGQLIFWKAKPQMIGILKRILICRNCKKFSYGQIVKNQNQEQYIWKEGTEEYIGIIWDYEYDPPRPTKTKFQITFTKDKQILYLRDEQIIRTYLFYSYIKFIESNLKTIQGNQKKLESNWNGQIQKDVGGLYLIDGKKSGLWRDLIKNFWTKAQAYEVGEYTNDKRQGIWKYIYMDKEIGGGEYNNQGEKNGKWIELSEEFYQHSQVTYKGEYLNVKKLVMGYFLQGEIQEYQQFSGSGGGSYDEGSIKIGRWINDDSQVTYIGEYKIGKKIDRWDIVAWARKIGGGSYTERDSIKIGNWIELN</sequence>
<proteinExistence type="predicted"/>
<dbReference type="PANTHER" id="PTHR33706:SF1">
    <property type="entry name" value="TPR REPEAT PROTEIN"/>
    <property type="match status" value="1"/>
</dbReference>
<evidence type="ECO:0000313" key="1">
    <source>
        <dbReference type="EMBL" id="CAD8129487.1"/>
    </source>
</evidence>
<dbReference type="EMBL" id="CAJJDN010000225">
    <property type="protein sequence ID" value="CAD8129487.1"/>
    <property type="molecule type" value="Genomic_DNA"/>
</dbReference>
<protein>
    <submittedName>
        <fullName evidence="1">Uncharacterized protein</fullName>
    </submittedName>
</protein>
<organism evidence="1 2">
    <name type="scientific">Paramecium sonneborni</name>
    <dbReference type="NCBI Taxonomy" id="65129"/>
    <lineage>
        <taxon>Eukaryota</taxon>
        <taxon>Sar</taxon>
        <taxon>Alveolata</taxon>
        <taxon>Ciliophora</taxon>
        <taxon>Intramacronucleata</taxon>
        <taxon>Oligohymenophorea</taxon>
        <taxon>Peniculida</taxon>
        <taxon>Parameciidae</taxon>
        <taxon>Paramecium</taxon>
    </lineage>
</organism>
<evidence type="ECO:0000313" key="2">
    <source>
        <dbReference type="Proteomes" id="UP000692954"/>
    </source>
</evidence>
<reference evidence="1" key="1">
    <citation type="submission" date="2021-01" db="EMBL/GenBank/DDBJ databases">
        <authorList>
            <consortium name="Genoscope - CEA"/>
            <person name="William W."/>
        </authorList>
    </citation>
    <scope>NUCLEOTIDE SEQUENCE</scope>
</reference>
<dbReference type="Proteomes" id="UP000692954">
    <property type="component" value="Unassembled WGS sequence"/>
</dbReference>
<gene>
    <name evidence="1" type="ORF">PSON_ATCC_30995.1.T2250022</name>
</gene>
<accession>A0A8S1RPY0</accession>
<comment type="caution">
    <text evidence="1">The sequence shown here is derived from an EMBL/GenBank/DDBJ whole genome shotgun (WGS) entry which is preliminary data.</text>
</comment>
<dbReference type="OrthoDB" id="309341at2759"/>
<dbReference type="PANTHER" id="PTHR33706">
    <property type="entry name" value="MORN VARIANT REPEAT PROTEIN"/>
    <property type="match status" value="1"/>
</dbReference>
<keyword evidence="2" id="KW-1185">Reference proteome</keyword>